<dbReference type="Proteomes" id="UP000657574">
    <property type="component" value="Unassembled WGS sequence"/>
</dbReference>
<comment type="caution">
    <text evidence="2">The sequence shown here is derived from an EMBL/GenBank/DDBJ whole genome shotgun (WGS) entry which is preliminary data.</text>
</comment>
<dbReference type="EMBL" id="BMQA01000038">
    <property type="protein sequence ID" value="GGJ49987.1"/>
    <property type="molecule type" value="Genomic_DNA"/>
</dbReference>
<organism evidence="2 3">
    <name type="scientific">Streptomyces brasiliensis</name>
    <dbReference type="NCBI Taxonomy" id="1954"/>
    <lineage>
        <taxon>Bacteria</taxon>
        <taxon>Bacillati</taxon>
        <taxon>Actinomycetota</taxon>
        <taxon>Actinomycetes</taxon>
        <taxon>Kitasatosporales</taxon>
        <taxon>Streptomycetaceae</taxon>
        <taxon>Streptomyces</taxon>
    </lineage>
</organism>
<sequence>MGLPDVHCLGPGSSDSKAAPAMAEDWQVHAVRVASWRPGVVRVAALVADPLAAPRVPKQRGPGRLLRVTVGAVETRAAWVVDLRRVSHWLIVEATRSGKSTLINALVAGLAPQSVALVGID</sequence>
<feature type="domain" description="FtsK" evidence="1">
    <location>
        <begin position="66"/>
        <end position="121"/>
    </location>
</feature>
<dbReference type="Pfam" id="PF01580">
    <property type="entry name" value="FtsK_SpoIIIE"/>
    <property type="match status" value="1"/>
</dbReference>
<dbReference type="SUPFAM" id="SSF52540">
    <property type="entry name" value="P-loop containing nucleoside triphosphate hydrolases"/>
    <property type="match status" value="1"/>
</dbReference>
<protein>
    <recommendedName>
        <fullName evidence="1">FtsK domain-containing protein</fullName>
    </recommendedName>
</protein>
<reference evidence="2" key="1">
    <citation type="journal article" date="2014" name="Int. J. Syst. Evol. Microbiol.">
        <title>Complete genome sequence of Corynebacterium casei LMG S-19264T (=DSM 44701T), isolated from a smear-ripened cheese.</title>
        <authorList>
            <consortium name="US DOE Joint Genome Institute (JGI-PGF)"/>
            <person name="Walter F."/>
            <person name="Albersmeier A."/>
            <person name="Kalinowski J."/>
            <person name="Ruckert C."/>
        </authorList>
    </citation>
    <scope>NUCLEOTIDE SEQUENCE</scope>
    <source>
        <strain evidence="2">JCM 3086</strain>
    </source>
</reference>
<gene>
    <name evidence="2" type="ORF">GCM10010121_071380</name>
</gene>
<proteinExistence type="predicted"/>
<name>A0A917L7I5_9ACTN</name>
<evidence type="ECO:0000313" key="2">
    <source>
        <dbReference type="EMBL" id="GGJ49987.1"/>
    </source>
</evidence>
<dbReference type="InterPro" id="IPR002543">
    <property type="entry name" value="FtsK_dom"/>
</dbReference>
<evidence type="ECO:0000259" key="1">
    <source>
        <dbReference type="Pfam" id="PF01580"/>
    </source>
</evidence>
<evidence type="ECO:0000313" key="3">
    <source>
        <dbReference type="Proteomes" id="UP000657574"/>
    </source>
</evidence>
<dbReference type="InterPro" id="IPR027417">
    <property type="entry name" value="P-loop_NTPase"/>
</dbReference>
<dbReference type="GO" id="GO:0003677">
    <property type="term" value="F:DNA binding"/>
    <property type="evidence" value="ECO:0007669"/>
    <property type="project" value="InterPro"/>
</dbReference>
<dbReference type="Gene3D" id="3.40.50.300">
    <property type="entry name" value="P-loop containing nucleotide triphosphate hydrolases"/>
    <property type="match status" value="1"/>
</dbReference>
<dbReference type="GO" id="GO:0005524">
    <property type="term" value="F:ATP binding"/>
    <property type="evidence" value="ECO:0007669"/>
    <property type="project" value="InterPro"/>
</dbReference>
<keyword evidence="3" id="KW-1185">Reference proteome</keyword>
<dbReference type="AlphaFoldDB" id="A0A917L7I5"/>
<reference evidence="2" key="2">
    <citation type="submission" date="2020-09" db="EMBL/GenBank/DDBJ databases">
        <authorList>
            <person name="Sun Q."/>
            <person name="Ohkuma M."/>
        </authorList>
    </citation>
    <scope>NUCLEOTIDE SEQUENCE</scope>
    <source>
        <strain evidence="2">JCM 3086</strain>
    </source>
</reference>
<accession>A0A917L7I5</accession>